<reference evidence="4" key="1">
    <citation type="journal article" date="2019" name="Int. J. Syst. Evol. Microbiol.">
        <title>The Global Catalogue of Microorganisms (GCM) 10K type strain sequencing project: providing services to taxonomists for standard genome sequencing and annotation.</title>
        <authorList>
            <consortium name="The Broad Institute Genomics Platform"/>
            <consortium name="The Broad Institute Genome Sequencing Center for Infectious Disease"/>
            <person name="Wu L."/>
            <person name="Ma J."/>
        </authorList>
    </citation>
    <scope>NUCLEOTIDE SEQUENCE [LARGE SCALE GENOMIC DNA]</scope>
    <source>
        <strain evidence="4">JCM 31696</strain>
    </source>
</reference>
<dbReference type="Pfam" id="PF00668">
    <property type="entry name" value="Condensation"/>
    <property type="match status" value="1"/>
</dbReference>
<dbReference type="PANTHER" id="PTHR45527">
    <property type="entry name" value="NONRIBOSOMAL PEPTIDE SYNTHETASE"/>
    <property type="match status" value="1"/>
</dbReference>
<feature type="domain" description="Condensation" evidence="2">
    <location>
        <begin position="26"/>
        <end position="234"/>
    </location>
</feature>
<dbReference type="InterPro" id="IPR023213">
    <property type="entry name" value="CAT-like_dom_sf"/>
</dbReference>
<dbReference type="InterPro" id="IPR001242">
    <property type="entry name" value="Condensation_dom"/>
</dbReference>
<name>A0ABW3CTM1_9ACTN</name>
<evidence type="ECO:0000256" key="1">
    <source>
        <dbReference type="SAM" id="MobiDB-lite"/>
    </source>
</evidence>
<dbReference type="EMBL" id="JBHTIR010004302">
    <property type="protein sequence ID" value="MFD0856924.1"/>
    <property type="molecule type" value="Genomic_DNA"/>
</dbReference>
<evidence type="ECO:0000259" key="2">
    <source>
        <dbReference type="Pfam" id="PF00668"/>
    </source>
</evidence>
<accession>A0ABW3CTM1</accession>
<proteinExistence type="predicted"/>
<dbReference type="Gene3D" id="3.30.559.10">
    <property type="entry name" value="Chloramphenicol acetyltransferase-like domain"/>
    <property type="match status" value="1"/>
</dbReference>
<sequence>MRRMMAEAGLGPDTSRIEPRDTDGPAPLSYAQQSMWLHHRTFPESPAYNVCLLVHMSGELDVRALREALRALIRRHAVLRTVYADDAAASGGAVQVVTDDDSLELVPFECVPEDATGRAEELAAQPFDLRRDRPIRLELLRLGDGEHALVLVVHHIAWDGMTWGSLSGDLSVLYRAALKGEADALPTPTVQYADFAVWEQKRPVQEDDLNYWRARLDPPPAPLDLPADRPRGATVSERGGRVARR</sequence>
<dbReference type="Gene3D" id="3.30.559.30">
    <property type="entry name" value="Nonribosomal peptide synthetase, condensation domain"/>
    <property type="match status" value="1"/>
</dbReference>
<organism evidence="3 4">
    <name type="scientific">Actinomadura adrarensis</name>
    <dbReference type="NCBI Taxonomy" id="1819600"/>
    <lineage>
        <taxon>Bacteria</taxon>
        <taxon>Bacillati</taxon>
        <taxon>Actinomycetota</taxon>
        <taxon>Actinomycetes</taxon>
        <taxon>Streptosporangiales</taxon>
        <taxon>Thermomonosporaceae</taxon>
        <taxon>Actinomadura</taxon>
    </lineage>
</organism>
<feature type="region of interest" description="Disordered" evidence="1">
    <location>
        <begin position="1"/>
        <end position="25"/>
    </location>
</feature>
<gene>
    <name evidence="3" type="ORF">ACFQ07_32135</name>
</gene>
<feature type="non-terminal residue" evidence="3">
    <location>
        <position position="245"/>
    </location>
</feature>
<protein>
    <submittedName>
        <fullName evidence="3">Condensation domain-containing protein</fullName>
    </submittedName>
</protein>
<keyword evidence="4" id="KW-1185">Reference proteome</keyword>
<dbReference type="SUPFAM" id="SSF52777">
    <property type="entry name" value="CoA-dependent acyltransferases"/>
    <property type="match status" value="1"/>
</dbReference>
<dbReference type="PANTHER" id="PTHR45527:SF1">
    <property type="entry name" value="FATTY ACID SYNTHASE"/>
    <property type="match status" value="1"/>
</dbReference>
<comment type="caution">
    <text evidence="3">The sequence shown here is derived from an EMBL/GenBank/DDBJ whole genome shotgun (WGS) entry which is preliminary data.</text>
</comment>
<feature type="region of interest" description="Disordered" evidence="1">
    <location>
        <begin position="213"/>
        <end position="245"/>
    </location>
</feature>
<evidence type="ECO:0000313" key="4">
    <source>
        <dbReference type="Proteomes" id="UP001597083"/>
    </source>
</evidence>
<dbReference type="Proteomes" id="UP001597083">
    <property type="component" value="Unassembled WGS sequence"/>
</dbReference>
<evidence type="ECO:0000313" key="3">
    <source>
        <dbReference type="EMBL" id="MFD0856924.1"/>
    </source>
</evidence>